<protein>
    <recommendedName>
        <fullName evidence="3">Nucleoside 2-deoxyribosyltransferase</fullName>
    </recommendedName>
</protein>
<evidence type="ECO:0000313" key="1">
    <source>
        <dbReference type="EMBL" id="MFC6882199.1"/>
    </source>
</evidence>
<dbReference type="Proteomes" id="UP001596380">
    <property type="component" value="Unassembled WGS sequence"/>
</dbReference>
<dbReference type="EMBL" id="JBHSXS010000012">
    <property type="protein sequence ID" value="MFC6882199.1"/>
    <property type="molecule type" value="Genomic_DNA"/>
</dbReference>
<comment type="caution">
    <text evidence="1">The sequence shown here is derived from an EMBL/GenBank/DDBJ whole genome shotgun (WGS) entry which is preliminary data.</text>
</comment>
<keyword evidence="2" id="KW-1185">Reference proteome</keyword>
<sequence length="210" mass="23245">MTITNLFVESRMTTISVYCSGSIMKGVSDERKLCWSDAERADVTTGAAPREVVFLNPDDPITDPRNTLGQFGRDMYQVMVATAVIVDARERRGIGIGVEMTAAALLGTPIIVVAPRNSKYRADELEYRGALVQDYVHPHVAALATAVTDDFVTAGEKLAEHAHEKKTEWPPMPEWLDRAITEYRDNVLPGDPPMQAALERLKPYPCAGRR</sequence>
<evidence type="ECO:0008006" key="3">
    <source>
        <dbReference type="Google" id="ProtNLM"/>
    </source>
</evidence>
<dbReference type="RefSeq" id="WP_160822712.1">
    <property type="nucleotide sequence ID" value="NZ_JBHSXE010000001.1"/>
</dbReference>
<organism evidence="1 2">
    <name type="scientific">Actinomadura yumaensis</name>
    <dbReference type="NCBI Taxonomy" id="111807"/>
    <lineage>
        <taxon>Bacteria</taxon>
        <taxon>Bacillati</taxon>
        <taxon>Actinomycetota</taxon>
        <taxon>Actinomycetes</taxon>
        <taxon>Streptosporangiales</taxon>
        <taxon>Thermomonosporaceae</taxon>
        <taxon>Actinomadura</taxon>
    </lineage>
</organism>
<evidence type="ECO:0000313" key="2">
    <source>
        <dbReference type="Proteomes" id="UP001596380"/>
    </source>
</evidence>
<reference evidence="2" key="1">
    <citation type="journal article" date="2019" name="Int. J. Syst. Evol. Microbiol.">
        <title>The Global Catalogue of Microorganisms (GCM) 10K type strain sequencing project: providing services to taxonomists for standard genome sequencing and annotation.</title>
        <authorList>
            <consortium name="The Broad Institute Genomics Platform"/>
            <consortium name="The Broad Institute Genome Sequencing Center for Infectious Disease"/>
            <person name="Wu L."/>
            <person name="Ma J."/>
        </authorList>
    </citation>
    <scope>NUCLEOTIDE SEQUENCE [LARGE SCALE GENOMIC DNA]</scope>
    <source>
        <strain evidence="2">JCM 3369</strain>
    </source>
</reference>
<accession>A0ABW2CK82</accession>
<proteinExistence type="predicted"/>
<name>A0ABW2CK82_9ACTN</name>
<gene>
    <name evidence="1" type="ORF">ACFQKB_20770</name>
</gene>